<dbReference type="GO" id="GO:0030632">
    <property type="term" value="P:D-alanine biosynthetic process"/>
    <property type="evidence" value="ECO:0007669"/>
    <property type="project" value="TreeGrafter"/>
</dbReference>
<dbReference type="Pfam" id="PF00842">
    <property type="entry name" value="Ala_racemase_C"/>
    <property type="match status" value="1"/>
</dbReference>
<dbReference type="Gene3D" id="3.20.20.10">
    <property type="entry name" value="Alanine racemase"/>
    <property type="match status" value="1"/>
</dbReference>
<evidence type="ECO:0000256" key="2">
    <source>
        <dbReference type="ARBA" id="ARBA00022898"/>
    </source>
</evidence>
<dbReference type="InterPro" id="IPR001608">
    <property type="entry name" value="Ala_racemase_N"/>
</dbReference>
<dbReference type="NCBIfam" id="TIGR00492">
    <property type="entry name" value="alr"/>
    <property type="match status" value="1"/>
</dbReference>
<name>A0A094QJR2_9ZZZZ</name>
<keyword evidence="2" id="KW-0663">Pyridoxal phosphate</keyword>
<dbReference type="Gene3D" id="2.40.37.10">
    <property type="entry name" value="Lyase, Ornithine Decarboxylase, Chain A, domain 1"/>
    <property type="match status" value="1"/>
</dbReference>
<dbReference type="SUPFAM" id="SSF50621">
    <property type="entry name" value="Alanine racemase C-terminal domain-like"/>
    <property type="match status" value="1"/>
</dbReference>
<dbReference type="InterPro" id="IPR011079">
    <property type="entry name" value="Ala_racemase_C"/>
</dbReference>
<gene>
    <name evidence="5" type="ORF">GM51_16740</name>
</gene>
<evidence type="ECO:0000313" key="5">
    <source>
        <dbReference type="EMBL" id="KGA14666.1"/>
    </source>
</evidence>
<dbReference type="GO" id="GO:0005829">
    <property type="term" value="C:cytosol"/>
    <property type="evidence" value="ECO:0007669"/>
    <property type="project" value="TreeGrafter"/>
</dbReference>
<dbReference type="InterPro" id="IPR009006">
    <property type="entry name" value="Ala_racemase/Decarboxylase_C"/>
</dbReference>
<dbReference type="InterPro" id="IPR000821">
    <property type="entry name" value="Ala_racemase"/>
</dbReference>
<dbReference type="CDD" id="cd00430">
    <property type="entry name" value="PLPDE_III_AR"/>
    <property type="match status" value="1"/>
</dbReference>
<proteinExistence type="inferred from homology"/>
<dbReference type="PANTHER" id="PTHR30511:SF0">
    <property type="entry name" value="ALANINE RACEMASE, CATABOLIC-RELATED"/>
    <property type="match status" value="1"/>
</dbReference>
<dbReference type="PROSITE" id="PS00395">
    <property type="entry name" value="ALANINE_RACEMASE"/>
    <property type="match status" value="1"/>
</dbReference>
<dbReference type="PANTHER" id="PTHR30511">
    <property type="entry name" value="ALANINE RACEMASE"/>
    <property type="match status" value="1"/>
</dbReference>
<keyword evidence="3" id="KW-0413">Isomerase</keyword>
<dbReference type="PRINTS" id="PR00992">
    <property type="entry name" value="ALARACEMASE"/>
</dbReference>
<protein>
    <recommendedName>
        <fullName evidence="4">Alanine racemase C-terminal domain-containing protein</fullName>
    </recommendedName>
</protein>
<dbReference type="GO" id="GO:0030170">
    <property type="term" value="F:pyridoxal phosphate binding"/>
    <property type="evidence" value="ECO:0007669"/>
    <property type="project" value="TreeGrafter"/>
</dbReference>
<evidence type="ECO:0000256" key="3">
    <source>
        <dbReference type="ARBA" id="ARBA00023235"/>
    </source>
</evidence>
<reference evidence="5" key="1">
    <citation type="submission" date="2014-06" db="EMBL/GenBank/DDBJ databases">
        <title>Key roles for freshwater Actinobacteria revealed by deep metagenomic sequencing.</title>
        <authorList>
            <person name="Ghai R."/>
            <person name="Mizuno C.M."/>
            <person name="Picazo A."/>
            <person name="Camacho A."/>
            <person name="Rodriguez-Valera F."/>
        </authorList>
    </citation>
    <scope>NUCLEOTIDE SEQUENCE</scope>
</reference>
<dbReference type="SMART" id="SM01005">
    <property type="entry name" value="Ala_racemase_C"/>
    <property type="match status" value="1"/>
</dbReference>
<dbReference type="GO" id="GO:0008784">
    <property type="term" value="F:alanine racemase activity"/>
    <property type="evidence" value="ECO:0007669"/>
    <property type="project" value="InterPro"/>
</dbReference>
<comment type="cofactor">
    <cofactor evidence="1">
        <name>pyridoxal 5'-phosphate</name>
        <dbReference type="ChEBI" id="CHEBI:597326"/>
    </cofactor>
</comment>
<comment type="caution">
    <text evidence="5">The sequence shown here is derived from an EMBL/GenBank/DDBJ whole genome shotgun (WGS) entry which is preliminary data.</text>
</comment>
<dbReference type="AlphaFoldDB" id="A0A094QJR2"/>
<dbReference type="HAMAP" id="MF_01201">
    <property type="entry name" value="Ala_racemase"/>
    <property type="match status" value="1"/>
</dbReference>
<dbReference type="InterPro" id="IPR020622">
    <property type="entry name" value="Ala_racemase_pyridoxalP-BS"/>
</dbReference>
<dbReference type="InterPro" id="IPR029066">
    <property type="entry name" value="PLP-binding_barrel"/>
</dbReference>
<dbReference type="FunFam" id="3.20.20.10:FF:000002">
    <property type="entry name" value="Alanine racemase"/>
    <property type="match status" value="1"/>
</dbReference>
<dbReference type="SUPFAM" id="SSF51419">
    <property type="entry name" value="PLP-binding barrel"/>
    <property type="match status" value="1"/>
</dbReference>
<evidence type="ECO:0000256" key="1">
    <source>
        <dbReference type="ARBA" id="ARBA00001933"/>
    </source>
</evidence>
<dbReference type="FunFam" id="2.40.37.10:FF:000015">
    <property type="entry name" value="Alanine racemase"/>
    <property type="match status" value="1"/>
</dbReference>
<accession>A0A094QJR2</accession>
<dbReference type="EMBL" id="JNSL01000140">
    <property type="protein sequence ID" value="KGA14666.1"/>
    <property type="molecule type" value="Genomic_DNA"/>
</dbReference>
<dbReference type="Pfam" id="PF01168">
    <property type="entry name" value="Ala_racemase_N"/>
    <property type="match status" value="1"/>
</dbReference>
<dbReference type="GO" id="GO:0009252">
    <property type="term" value="P:peptidoglycan biosynthetic process"/>
    <property type="evidence" value="ECO:0007669"/>
    <property type="project" value="TreeGrafter"/>
</dbReference>
<evidence type="ECO:0000259" key="4">
    <source>
        <dbReference type="SMART" id="SM01005"/>
    </source>
</evidence>
<organism evidence="5">
    <name type="scientific">freshwater metagenome</name>
    <dbReference type="NCBI Taxonomy" id="449393"/>
    <lineage>
        <taxon>unclassified sequences</taxon>
        <taxon>metagenomes</taxon>
        <taxon>ecological metagenomes</taxon>
    </lineage>
</organism>
<sequence length="376" mass="40018">MSNLRGAYVDLAAIRDNVKVLQNLAKNSEVMAVVKADAYGHGLIPVAKAARQGGATWLGTALLEEAISLRNSGDSGRILTWLGYPNDKWQECIDLGIDVSVSSIEIASEVIKAAKKIGKKAKIHIKVDTGLGRNGVMPDDLADLTSLLEEATANGLVEVVAVWTHFALADAPSSPTIAKQLEVLDASFKFVESRGFKNLMKHAANSAATLTSPHTHFDLVRPGIAVYGITPGGEVGKASEYGLRPAMTLKAQAALVKDVPAGHGISYGAEYVTKQNTKIALIPLGYADGIPRIAGNKGPVLANGKKFSVAGRVCMDQFVIDIGDLDFSTGDEVILFGDPAQNEPDVEEWAKASQSIGYEIVTRLGSRVPRIYLNEI</sequence>
<feature type="domain" description="Alanine racemase C-terminal" evidence="4">
    <location>
        <begin position="246"/>
        <end position="373"/>
    </location>
</feature>